<feature type="compositionally biased region" description="Basic residues" evidence="1">
    <location>
        <begin position="88"/>
        <end position="97"/>
    </location>
</feature>
<proteinExistence type="predicted"/>
<feature type="compositionally biased region" description="Basic residues" evidence="1">
    <location>
        <begin position="138"/>
        <end position="151"/>
    </location>
</feature>
<dbReference type="EMBL" id="CP035495">
    <property type="protein sequence ID" value="QAY62936.1"/>
    <property type="molecule type" value="Genomic_DNA"/>
</dbReference>
<dbReference type="Proteomes" id="UP000291758">
    <property type="component" value="Chromosome"/>
</dbReference>
<dbReference type="RefSeq" id="WP_129203557.1">
    <property type="nucleotide sequence ID" value="NZ_CP035495.1"/>
</dbReference>
<reference evidence="2 3" key="1">
    <citation type="submission" date="2019-01" db="EMBL/GenBank/DDBJ databases">
        <title>Genome sequencing of strain 2JSPR-7.</title>
        <authorList>
            <person name="Heo J."/>
            <person name="Kim S.-J."/>
            <person name="Kim J.-S."/>
            <person name="Hong S.-B."/>
            <person name="Kwon S.-W."/>
        </authorList>
    </citation>
    <scope>NUCLEOTIDE SEQUENCE [LARGE SCALE GENOMIC DNA]</scope>
    <source>
        <strain evidence="2 3">2JSPR-7</strain>
    </source>
</reference>
<feature type="compositionally biased region" description="Low complexity" evidence="1">
    <location>
        <begin position="122"/>
        <end position="131"/>
    </location>
</feature>
<accession>A0A4P6EL52</accession>
<name>A0A4P6EL52_9MICO</name>
<feature type="compositionally biased region" description="Basic and acidic residues" evidence="1">
    <location>
        <begin position="216"/>
        <end position="227"/>
    </location>
</feature>
<evidence type="ECO:0000313" key="3">
    <source>
        <dbReference type="Proteomes" id="UP000291758"/>
    </source>
</evidence>
<feature type="region of interest" description="Disordered" evidence="1">
    <location>
        <begin position="204"/>
        <end position="235"/>
    </location>
</feature>
<organism evidence="2 3">
    <name type="scientific">Xylanimonas allomyrinae</name>
    <dbReference type="NCBI Taxonomy" id="2509459"/>
    <lineage>
        <taxon>Bacteria</taxon>
        <taxon>Bacillati</taxon>
        <taxon>Actinomycetota</taxon>
        <taxon>Actinomycetes</taxon>
        <taxon>Micrococcales</taxon>
        <taxon>Promicromonosporaceae</taxon>
        <taxon>Xylanimonas</taxon>
    </lineage>
</organism>
<dbReference type="AlphaFoldDB" id="A0A4P6EL52"/>
<evidence type="ECO:0000313" key="2">
    <source>
        <dbReference type="EMBL" id="QAY62936.1"/>
    </source>
</evidence>
<gene>
    <name evidence="2" type="ORF">ET495_06425</name>
</gene>
<protein>
    <submittedName>
        <fullName evidence="2">Uncharacterized protein</fullName>
    </submittedName>
</protein>
<evidence type="ECO:0000256" key="1">
    <source>
        <dbReference type="SAM" id="MobiDB-lite"/>
    </source>
</evidence>
<feature type="region of interest" description="Disordered" evidence="1">
    <location>
        <begin position="66"/>
        <end position="155"/>
    </location>
</feature>
<feature type="compositionally biased region" description="Basic and acidic residues" evidence="1">
    <location>
        <begin position="105"/>
        <end position="116"/>
    </location>
</feature>
<keyword evidence="3" id="KW-1185">Reference proteome</keyword>
<dbReference type="KEGG" id="xyl:ET495_06425"/>
<sequence length="235" mass="23403">MTAAPRFPDGDPVADPEGALRAALAPALAADARSRPEAGTLAALVDGACEPADVRLPDPATLAGAALAGTRRGRDVGETASDAGSPRGRARAGRRVARAAPGRAADVRAAVRDGRSARRGGRAPSVAPRGGKTTARGVLRRRRSGTRRRRRDPGLLGRATLRPVLAVAGIGLAVGLMAGAGPGLWDAGRSVLPLGAARAQSDATVRAVGGPAAGHGDSRVSAAERPESSSAPAGT</sequence>